<proteinExistence type="predicted"/>
<organism evidence="1 2">
    <name type="scientific">Irpex rosettiformis</name>
    <dbReference type="NCBI Taxonomy" id="378272"/>
    <lineage>
        <taxon>Eukaryota</taxon>
        <taxon>Fungi</taxon>
        <taxon>Dikarya</taxon>
        <taxon>Basidiomycota</taxon>
        <taxon>Agaricomycotina</taxon>
        <taxon>Agaricomycetes</taxon>
        <taxon>Polyporales</taxon>
        <taxon>Irpicaceae</taxon>
        <taxon>Irpex</taxon>
    </lineage>
</organism>
<dbReference type="Proteomes" id="UP001055072">
    <property type="component" value="Unassembled WGS sequence"/>
</dbReference>
<dbReference type="EMBL" id="MU274906">
    <property type="protein sequence ID" value="KAI0091222.1"/>
    <property type="molecule type" value="Genomic_DNA"/>
</dbReference>
<name>A0ACB8U9Z6_9APHY</name>
<evidence type="ECO:0000313" key="2">
    <source>
        <dbReference type="Proteomes" id="UP001055072"/>
    </source>
</evidence>
<comment type="caution">
    <text evidence="1">The sequence shown here is derived from an EMBL/GenBank/DDBJ whole genome shotgun (WGS) entry which is preliminary data.</text>
</comment>
<evidence type="ECO:0000313" key="1">
    <source>
        <dbReference type="EMBL" id="KAI0091222.1"/>
    </source>
</evidence>
<gene>
    <name evidence="1" type="ORF">BDY19DRAFT_904677</name>
</gene>
<sequence>MFSTLFGRVLGRKATAGGGKPTISPQVHVPPVFDEDTFYKAPEFNIDDYRPMKVRCIGAGFSVILCALRFRQKIANLDFRIYDKQDSVGGTWRANTYPYQFSFEDHSQWSQFYSSGSEIRENIERIVDKYKLRDYMHLRHELTYAKWDQSGGKWTIRIRRHLADGQEEEFEETCDVLLLCVGSLHRWHWPDIPGLDEFGGTLVHSAEWNVDESIVEGKRVGVVGNGSSGIQIVAAVHPKVKTLVNYVRQKTWIVPDFAIKETLELLGRSPSDTEPTFRPQELEWLKDPQKAKEFRHIVEHGMNAIHMLSLRDSEMQKQLRALFEADMKKRLAKKPELIDQIVPDFSVFCRRLTPGNGYLEALCAGNTTYETTPIKRITRTGIELEDGRHDDLDVLVLATGFDVSFHYPFDIVGRGDVKLNDRWQPYAEAYMSMAVDGFPNMFLVYGPGSGLNSGTIMSLLEHQAMYVTKCAMKMQRERLKSMEPKREATRDWMQHLRTVYMDKCKTWYTAEDGTVIGLWPGKSHRDSL</sequence>
<reference evidence="1" key="1">
    <citation type="journal article" date="2021" name="Environ. Microbiol.">
        <title>Gene family expansions and transcriptome signatures uncover fungal adaptations to wood decay.</title>
        <authorList>
            <person name="Hage H."/>
            <person name="Miyauchi S."/>
            <person name="Viragh M."/>
            <person name="Drula E."/>
            <person name="Min B."/>
            <person name="Chaduli D."/>
            <person name="Navarro D."/>
            <person name="Favel A."/>
            <person name="Norest M."/>
            <person name="Lesage-Meessen L."/>
            <person name="Balint B."/>
            <person name="Merenyi Z."/>
            <person name="de Eugenio L."/>
            <person name="Morin E."/>
            <person name="Martinez A.T."/>
            <person name="Baldrian P."/>
            <person name="Stursova M."/>
            <person name="Martinez M.J."/>
            <person name="Novotny C."/>
            <person name="Magnuson J.K."/>
            <person name="Spatafora J.W."/>
            <person name="Maurice S."/>
            <person name="Pangilinan J."/>
            <person name="Andreopoulos W."/>
            <person name="LaButti K."/>
            <person name="Hundley H."/>
            <person name="Na H."/>
            <person name="Kuo A."/>
            <person name="Barry K."/>
            <person name="Lipzen A."/>
            <person name="Henrissat B."/>
            <person name="Riley R."/>
            <person name="Ahrendt S."/>
            <person name="Nagy L.G."/>
            <person name="Grigoriev I.V."/>
            <person name="Martin F."/>
            <person name="Rosso M.N."/>
        </authorList>
    </citation>
    <scope>NUCLEOTIDE SEQUENCE</scope>
    <source>
        <strain evidence="1">CBS 384.51</strain>
    </source>
</reference>
<protein>
    <submittedName>
        <fullName evidence="1">FAD/NAD-binding domain-containing protein</fullName>
    </submittedName>
</protein>
<keyword evidence="2" id="KW-1185">Reference proteome</keyword>
<accession>A0ACB8U9Z6</accession>